<dbReference type="PANTHER" id="PTHR30154">
    <property type="entry name" value="LEUCINE-RESPONSIVE REGULATORY PROTEIN"/>
    <property type="match status" value="1"/>
</dbReference>
<dbReference type="Pfam" id="PF13412">
    <property type="entry name" value="HTH_24"/>
    <property type="match status" value="1"/>
</dbReference>
<comment type="caution">
    <text evidence="5">The sequence shown here is derived from an EMBL/GenBank/DDBJ whole genome shotgun (WGS) entry which is preliminary data.</text>
</comment>
<evidence type="ECO:0000313" key="5">
    <source>
        <dbReference type="EMBL" id="MBB6212197.1"/>
    </source>
</evidence>
<dbReference type="GO" id="GO:0005829">
    <property type="term" value="C:cytosol"/>
    <property type="evidence" value="ECO:0007669"/>
    <property type="project" value="TreeGrafter"/>
</dbReference>
<gene>
    <name evidence="5" type="ORF">FHS48_003646</name>
</gene>
<keyword evidence="6" id="KW-1185">Reference proteome</keyword>
<sequence length="337" mass="38083">MVDTVTLDDINLRLLDVLQTQARLTSAQVSEHLGLSQSACLERWRRLEKQGVIRRYRTDIDVDRVASNIRVFCEVSLDPDRPEALRPLIADCMAVPEVVSIYRNDGPYHLLVSVVCRNVRHYHDLTDALIARNPAILRFSGHVVLHRIKVFQGYPLGLLTGKTLPPVTPAPLQTTQAPLRLDGLHLKILTTLQTEGRLSNLALAERVALSPSPCLERVKRLEQHGYIAQYVTEIDLERCLPHLYVMAEVSLGNHGIEEFRRFEAAMASFPEIISSYKIAGPFDYTMDIICRDWDHFRALEQRLAALCPALCGLRVAEVKQRLKHFAGFPLPMLTQPG</sequence>
<feature type="domain" description="HTH asnC-type" evidence="4">
    <location>
        <begin position="181"/>
        <end position="257"/>
    </location>
</feature>
<dbReference type="InterPro" id="IPR019887">
    <property type="entry name" value="Tscrpt_reg_AsnC/Lrp_C"/>
</dbReference>
<dbReference type="Gene3D" id="3.30.70.920">
    <property type="match status" value="2"/>
</dbReference>
<evidence type="ECO:0000256" key="1">
    <source>
        <dbReference type="ARBA" id="ARBA00023015"/>
    </source>
</evidence>
<dbReference type="AlphaFoldDB" id="A0A7W9ZIM2"/>
<dbReference type="Gene3D" id="1.10.10.10">
    <property type="entry name" value="Winged helix-like DNA-binding domain superfamily/Winged helix DNA-binding domain"/>
    <property type="match status" value="2"/>
</dbReference>
<evidence type="ECO:0000313" key="6">
    <source>
        <dbReference type="Proteomes" id="UP000544872"/>
    </source>
</evidence>
<dbReference type="PANTHER" id="PTHR30154:SF34">
    <property type="entry name" value="TRANSCRIPTIONAL REGULATOR AZLB"/>
    <property type="match status" value="1"/>
</dbReference>
<dbReference type="InterPro" id="IPR036390">
    <property type="entry name" value="WH_DNA-bd_sf"/>
</dbReference>
<protein>
    <submittedName>
        <fullName evidence="5">DNA-binding Lrp family transcriptional regulator</fullName>
    </submittedName>
</protein>
<dbReference type="InterPro" id="IPR011008">
    <property type="entry name" value="Dimeric_a/b-barrel"/>
</dbReference>
<dbReference type="Proteomes" id="UP000544872">
    <property type="component" value="Unassembled WGS sequence"/>
</dbReference>
<evidence type="ECO:0000256" key="3">
    <source>
        <dbReference type="ARBA" id="ARBA00023163"/>
    </source>
</evidence>
<keyword evidence="1" id="KW-0805">Transcription regulation</keyword>
<dbReference type="InterPro" id="IPR019885">
    <property type="entry name" value="Tscrpt_reg_HTH_AsnC-type_CS"/>
</dbReference>
<reference evidence="5 6" key="1">
    <citation type="submission" date="2020-08" db="EMBL/GenBank/DDBJ databases">
        <title>Genomic Encyclopedia of Type Strains, Phase IV (KMG-IV): sequencing the most valuable type-strain genomes for metagenomic binning, comparative biology and taxonomic classification.</title>
        <authorList>
            <person name="Goeker M."/>
        </authorList>
    </citation>
    <scope>NUCLEOTIDE SEQUENCE [LARGE SCALE GENOMIC DNA]</scope>
    <source>
        <strain evidence="5 6">DSM 11590</strain>
    </source>
</reference>
<dbReference type="PRINTS" id="PR00033">
    <property type="entry name" value="HTHASNC"/>
</dbReference>
<feature type="domain" description="HTH asnC-type" evidence="4">
    <location>
        <begin position="7"/>
        <end position="68"/>
    </location>
</feature>
<dbReference type="SUPFAM" id="SSF46785">
    <property type="entry name" value="Winged helix' DNA-binding domain"/>
    <property type="match status" value="2"/>
</dbReference>
<evidence type="ECO:0000259" key="4">
    <source>
        <dbReference type="PROSITE" id="PS50956"/>
    </source>
</evidence>
<dbReference type="Pfam" id="PF01037">
    <property type="entry name" value="AsnC_trans_reg"/>
    <property type="match status" value="2"/>
</dbReference>
<dbReference type="GO" id="GO:0043565">
    <property type="term" value="F:sequence-specific DNA binding"/>
    <property type="evidence" value="ECO:0007669"/>
    <property type="project" value="InterPro"/>
</dbReference>
<dbReference type="CDD" id="cd00090">
    <property type="entry name" value="HTH_ARSR"/>
    <property type="match status" value="2"/>
</dbReference>
<dbReference type="PROSITE" id="PS50956">
    <property type="entry name" value="HTH_ASNC_2"/>
    <property type="match status" value="2"/>
</dbReference>
<dbReference type="InterPro" id="IPR019888">
    <property type="entry name" value="Tscrpt_reg_AsnC-like"/>
</dbReference>
<organism evidence="5 6">
    <name type="scientific">Novispirillum itersonii</name>
    <name type="common">Aquaspirillum itersonii</name>
    <dbReference type="NCBI Taxonomy" id="189"/>
    <lineage>
        <taxon>Bacteria</taxon>
        <taxon>Pseudomonadati</taxon>
        <taxon>Pseudomonadota</taxon>
        <taxon>Alphaproteobacteria</taxon>
        <taxon>Rhodospirillales</taxon>
        <taxon>Novispirillaceae</taxon>
        <taxon>Novispirillum</taxon>
    </lineage>
</organism>
<proteinExistence type="predicted"/>
<dbReference type="SMART" id="SM00344">
    <property type="entry name" value="HTH_ASNC"/>
    <property type="match status" value="2"/>
</dbReference>
<dbReference type="SUPFAM" id="SSF54909">
    <property type="entry name" value="Dimeric alpha+beta barrel"/>
    <property type="match status" value="2"/>
</dbReference>
<name>A0A7W9ZIM2_NOVIT</name>
<dbReference type="InterPro" id="IPR036388">
    <property type="entry name" value="WH-like_DNA-bd_sf"/>
</dbReference>
<dbReference type="InterPro" id="IPR000485">
    <property type="entry name" value="AsnC-type_HTH_dom"/>
</dbReference>
<dbReference type="Pfam" id="PF13404">
    <property type="entry name" value="HTH_AsnC-type"/>
    <property type="match status" value="1"/>
</dbReference>
<accession>A0A7W9ZIM2</accession>
<dbReference type="InterPro" id="IPR011991">
    <property type="entry name" value="ArsR-like_HTH"/>
</dbReference>
<keyword evidence="2 5" id="KW-0238">DNA-binding</keyword>
<dbReference type="GO" id="GO:0006355">
    <property type="term" value="P:regulation of DNA-templated transcription"/>
    <property type="evidence" value="ECO:0007669"/>
    <property type="project" value="UniProtKB-ARBA"/>
</dbReference>
<evidence type="ECO:0000256" key="2">
    <source>
        <dbReference type="ARBA" id="ARBA00023125"/>
    </source>
</evidence>
<keyword evidence="3" id="KW-0804">Transcription</keyword>
<dbReference type="EMBL" id="JACIIX010000018">
    <property type="protein sequence ID" value="MBB6212197.1"/>
    <property type="molecule type" value="Genomic_DNA"/>
</dbReference>
<dbReference type="GO" id="GO:0043200">
    <property type="term" value="P:response to amino acid"/>
    <property type="evidence" value="ECO:0007669"/>
    <property type="project" value="TreeGrafter"/>
</dbReference>
<dbReference type="PROSITE" id="PS00519">
    <property type="entry name" value="HTH_ASNC_1"/>
    <property type="match status" value="1"/>
</dbReference>